<dbReference type="GO" id="GO:0000155">
    <property type="term" value="F:phosphorelay sensor kinase activity"/>
    <property type="evidence" value="ECO:0007669"/>
    <property type="project" value="InterPro"/>
</dbReference>
<evidence type="ECO:0000313" key="13">
    <source>
        <dbReference type="EMBL" id="BCL61406.1"/>
    </source>
</evidence>
<feature type="domain" description="HAMP" evidence="12">
    <location>
        <begin position="196"/>
        <end position="248"/>
    </location>
</feature>
<dbReference type="RefSeq" id="WP_228853862.1">
    <property type="nucleotide sequence ID" value="NZ_AP024086.1"/>
</dbReference>
<keyword evidence="6 13" id="KW-0418">Kinase</keyword>
<dbReference type="Pfam" id="PF02518">
    <property type="entry name" value="HATPase_c"/>
    <property type="match status" value="1"/>
</dbReference>
<dbReference type="PANTHER" id="PTHR24421:SF10">
    <property type="entry name" value="NITRATE_NITRITE SENSOR PROTEIN NARQ"/>
    <property type="match status" value="1"/>
</dbReference>
<evidence type="ECO:0000256" key="10">
    <source>
        <dbReference type="SAM" id="Phobius"/>
    </source>
</evidence>
<dbReference type="GO" id="GO:0046983">
    <property type="term" value="F:protein dimerization activity"/>
    <property type="evidence" value="ECO:0007669"/>
    <property type="project" value="InterPro"/>
</dbReference>
<evidence type="ECO:0000256" key="8">
    <source>
        <dbReference type="ARBA" id="ARBA00023012"/>
    </source>
</evidence>
<evidence type="ECO:0000313" key="14">
    <source>
        <dbReference type="Proteomes" id="UP000826725"/>
    </source>
</evidence>
<dbReference type="Pfam" id="PF07730">
    <property type="entry name" value="HisKA_3"/>
    <property type="match status" value="1"/>
</dbReference>
<keyword evidence="5" id="KW-0547">Nucleotide-binding</keyword>
<accession>A0A8D5FU42</accession>
<dbReference type="PROSITE" id="PS50109">
    <property type="entry name" value="HIS_KIN"/>
    <property type="match status" value="1"/>
</dbReference>
<keyword evidence="10" id="KW-1133">Transmembrane helix</keyword>
<proteinExistence type="predicted"/>
<evidence type="ECO:0000256" key="9">
    <source>
        <dbReference type="SAM" id="Coils"/>
    </source>
</evidence>
<keyword evidence="9" id="KW-0175">Coiled coil</keyword>
<dbReference type="InterPro" id="IPR003660">
    <property type="entry name" value="HAMP_dom"/>
</dbReference>
<evidence type="ECO:0000256" key="3">
    <source>
        <dbReference type="ARBA" id="ARBA00022553"/>
    </source>
</evidence>
<dbReference type="CDD" id="cd06225">
    <property type="entry name" value="HAMP"/>
    <property type="match status" value="1"/>
</dbReference>
<evidence type="ECO:0000259" key="11">
    <source>
        <dbReference type="PROSITE" id="PS50109"/>
    </source>
</evidence>
<dbReference type="InterPro" id="IPR005467">
    <property type="entry name" value="His_kinase_dom"/>
</dbReference>
<dbReference type="EMBL" id="AP024086">
    <property type="protein sequence ID" value="BCL61406.1"/>
    <property type="molecule type" value="Genomic_DNA"/>
</dbReference>
<keyword evidence="7" id="KW-0067">ATP-binding</keyword>
<evidence type="ECO:0000256" key="5">
    <source>
        <dbReference type="ARBA" id="ARBA00022741"/>
    </source>
</evidence>
<protein>
    <recommendedName>
        <fullName evidence="2">histidine kinase</fullName>
        <ecNumber evidence="2">2.7.13.3</ecNumber>
    </recommendedName>
</protein>
<dbReference type="GO" id="GO:0016020">
    <property type="term" value="C:membrane"/>
    <property type="evidence" value="ECO:0007669"/>
    <property type="project" value="InterPro"/>
</dbReference>
<gene>
    <name evidence="13" type="ORF">DGMP_20990</name>
</gene>
<organism evidence="13 14">
    <name type="scientific">Desulfomarina profundi</name>
    <dbReference type="NCBI Taxonomy" id="2772557"/>
    <lineage>
        <taxon>Bacteria</taxon>
        <taxon>Pseudomonadati</taxon>
        <taxon>Thermodesulfobacteriota</taxon>
        <taxon>Desulfobulbia</taxon>
        <taxon>Desulfobulbales</taxon>
        <taxon>Desulfobulbaceae</taxon>
        <taxon>Desulfomarina</taxon>
    </lineage>
</organism>
<dbReference type="SMART" id="SM00304">
    <property type="entry name" value="HAMP"/>
    <property type="match status" value="1"/>
</dbReference>
<evidence type="ECO:0000256" key="6">
    <source>
        <dbReference type="ARBA" id="ARBA00022777"/>
    </source>
</evidence>
<dbReference type="InterPro" id="IPR003594">
    <property type="entry name" value="HATPase_dom"/>
</dbReference>
<name>A0A8D5FU42_9BACT</name>
<evidence type="ECO:0000256" key="2">
    <source>
        <dbReference type="ARBA" id="ARBA00012438"/>
    </source>
</evidence>
<sequence length="476" mass="53310">MFILRKIHQCLISVSLQTKIIGMVIGLSLSMGSALSFQVSRYLNEHANAFIKEESRSVAAEIVNKVPDYTLINDLYGLTGYLLNTKDNRRDIRYIAVLDNTGNILAHTFGSQFPTELYKHLRQVARHHQKTQTIQTDEGMIWETISPVTQSWNGSVAVGVVDSFVRLDNKKMIEALFMTTSLVGAIGIFFAVGLSWVIVRPIKELLRATNAIRQGEFPVMPELQSPDEVGELTQAFNEMSAGFQLAEEARKEKENIRREFLQKIITSQENERKRIARELHDQTGQSLTSIGIGLKLLERNATSEKTKQDIRQLKINIENELEAIHNMALELRPSVLDDMGLIAALNLFIQKIHTIKDVDIQQTIIGFAGRRPSAVIETCLYRILQESIRNAIKHGRACHISILIEWAADNTLRMVIDDDGDGFDPGILQNTERLGVRGIQERVELVNGVFRLESEPGQGTMLVVTIPTVSGGKNGG</sequence>
<evidence type="ECO:0000259" key="12">
    <source>
        <dbReference type="PROSITE" id="PS50885"/>
    </source>
</evidence>
<dbReference type="CDD" id="cd16917">
    <property type="entry name" value="HATPase_UhpB-NarQ-NarX-like"/>
    <property type="match status" value="1"/>
</dbReference>
<feature type="transmembrane region" description="Helical" evidence="10">
    <location>
        <begin position="175"/>
        <end position="199"/>
    </location>
</feature>
<reference evidence="13" key="1">
    <citation type="submission" date="2020-09" db="EMBL/GenBank/DDBJ databases">
        <title>Desulfogranum mesoprofundum gen. nov., sp. nov., a novel mesophilic, sulfate-reducing chemolithoautotroph isolated from a deep-sea hydrothermal vent chimney in the Suiyo Seamount.</title>
        <authorList>
            <person name="Hashimoto Y."/>
            <person name="Nakagawa S."/>
        </authorList>
    </citation>
    <scope>NUCLEOTIDE SEQUENCE</scope>
    <source>
        <strain evidence="13">KT2</strain>
    </source>
</reference>
<evidence type="ECO:0000256" key="7">
    <source>
        <dbReference type="ARBA" id="ARBA00022840"/>
    </source>
</evidence>
<keyword evidence="8" id="KW-0902">Two-component regulatory system</keyword>
<feature type="domain" description="Histidine kinase" evidence="11">
    <location>
        <begin position="380"/>
        <end position="470"/>
    </location>
</feature>
<feature type="coiled-coil region" evidence="9">
    <location>
        <begin position="303"/>
        <end position="330"/>
    </location>
</feature>
<keyword evidence="10" id="KW-0812">Transmembrane</keyword>
<keyword evidence="14" id="KW-1185">Reference proteome</keyword>
<keyword evidence="4" id="KW-0808">Transferase</keyword>
<dbReference type="InterPro" id="IPR011712">
    <property type="entry name" value="Sig_transdc_His_kin_sub3_dim/P"/>
</dbReference>
<dbReference type="Pfam" id="PF00672">
    <property type="entry name" value="HAMP"/>
    <property type="match status" value="1"/>
</dbReference>
<comment type="catalytic activity">
    <reaction evidence="1">
        <text>ATP + protein L-histidine = ADP + protein N-phospho-L-histidine.</text>
        <dbReference type="EC" id="2.7.13.3"/>
    </reaction>
</comment>
<dbReference type="GO" id="GO:0005524">
    <property type="term" value="F:ATP binding"/>
    <property type="evidence" value="ECO:0007669"/>
    <property type="project" value="UniProtKB-KW"/>
</dbReference>
<dbReference type="PANTHER" id="PTHR24421">
    <property type="entry name" value="NITRATE/NITRITE SENSOR PROTEIN NARX-RELATED"/>
    <property type="match status" value="1"/>
</dbReference>
<keyword evidence="3" id="KW-0597">Phosphoprotein</keyword>
<dbReference type="KEGG" id="dbk:DGMP_20990"/>
<evidence type="ECO:0000256" key="1">
    <source>
        <dbReference type="ARBA" id="ARBA00000085"/>
    </source>
</evidence>
<dbReference type="AlphaFoldDB" id="A0A8D5FU42"/>
<dbReference type="EC" id="2.7.13.3" evidence="2"/>
<dbReference type="InterPro" id="IPR050482">
    <property type="entry name" value="Sensor_HK_TwoCompSys"/>
</dbReference>
<keyword evidence="10" id="KW-0472">Membrane</keyword>
<dbReference type="PROSITE" id="PS50885">
    <property type="entry name" value="HAMP"/>
    <property type="match status" value="1"/>
</dbReference>
<dbReference type="SMART" id="SM00387">
    <property type="entry name" value="HATPase_c"/>
    <property type="match status" value="1"/>
</dbReference>
<evidence type="ECO:0000256" key="4">
    <source>
        <dbReference type="ARBA" id="ARBA00022679"/>
    </source>
</evidence>
<dbReference type="Proteomes" id="UP000826725">
    <property type="component" value="Chromosome"/>
</dbReference>